<protein>
    <submittedName>
        <fullName evidence="2">Uncharacterized protein</fullName>
    </submittedName>
</protein>
<reference evidence="2" key="1">
    <citation type="submission" date="2024-02" db="EMBL/GenBank/DDBJ databases">
        <authorList>
            <consortium name="ELIXIR-Norway"/>
            <consortium name="Elixir Norway"/>
        </authorList>
    </citation>
    <scope>NUCLEOTIDE SEQUENCE</scope>
</reference>
<proteinExistence type="predicted"/>
<gene>
    <name evidence="2" type="ORF">CSSPTR1EN2_LOCUS15304</name>
</gene>
<organism evidence="2 3">
    <name type="scientific">Sphagnum troendelagicum</name>
    <dbReference type="NCBI Taxonomy" id="128251"/>
    <lineage>
        <taxon>Eukaryota</taxon>
        <taxon>Viridiplantae</taxon>
        <taxon>Streptophyta</taxon>
        <taxon>Embryophyta</taxon>
        <taxon>Bryophyta</taxon>
        <taxon>Sphagnophytina</taxon>
        <taxon>Sphagnopsida</taxon>
        <taxon>Sphagnales</taxon>
        <taxon>Sphagnaceae</taxon>
        <taxon>Sphagnum</taxon>
    </lineage>
</organism>
<sequence>MWLRRRAVRHDAPTRYPSPGSEEALGEMTNDSTHLAVCSISDAQLRYSSAEGTDCFKSRKGAAKVGQMMIQHDKSTCCNLVLYSSS</sequence>
<accession>A0ABP0UFS1</accession>
<dbReference type="Proteomes" id="UP001497512">
    <property type="component" value="Chromosome 3"/>
</dbReference>
<evidence type="ECO:0000313" key="3">
    <source>
        <dbReference type="Proteomes" id="UP001497512"/>
    </source>
</evidence>
<keyword evidence="3" id="KW-1185">Reference proteome</keyword>
<name>A0ABP0UFS1_9BRYO</name>
<evidence type="ECO:0000313" key="2">
    <source>
        <dbReference type="EMBL" id="CAK9220235.1"/>
    </source>
</evidence>
<evidence type="ECO:0000256" key="1">
    <source>
        <dbReference type="SAM" id="MobiDB-lite"/>
    </source>
</evidence>
<dbReference type="EMBL" id="OZ019895">
    <property type="protein sequence ID" value="CAK9220235.1"/>
    <property type="molecule type" value="Genomic_DNA"/>
</dbReference>
<feature type="region of interest" description="Disordered" evidence="1">
    <location>
        <begin position="1"/>
        <end position="27"/>
    </location>
</feature>